<dbReference type="GO" id="GO:0019509">
    <property type="term" value="P:L-methionine salvage from methylthioadenosine"/>
    <property type="evidence" value="ECO:0007669"/>
    <property type="project" value="UniProtKB-UniPathway"/>
</dbReference>
<evidence type="ECO:0000256" key="4">
    <source>
        <dbReference type="ARBA" id="ARBA00022801"/>
    </source>
</evidence>
<keyword evidence="8" id="KW-1185">Reference proteome</keyword>
<dbReference type="CDD" id="cd09008">
    <property type="entry name" value="MTAN"/>
    <property type="match status" value="1"/>
</dbReference>
<organism evidence="7 8">
    <name type="scientific">Candidatus Pseudoramibacter fermentans</name>
    <dbReference type="NCBI Taxonomy" id="2594427"/>
    <lineage>
        <taxon>Bacteria</taxon>
        <taxon>Bacillati</taxon>
        <taxon>Bacillota</taxon>
        <taxon>Clostridia</taxon>
        <taxon>Eubacteriales</taxon>
        <taxon>Eubacteriaceae</taxon>
        <taxon>Pseudoramibacter</taxon>
    </lineage>
</organism>
<dbReference type="InterPro" id="IPR000845">
    <property type="entry name" value="Nucleoside_phosphorylase_d"/>
</dbReference>
<dbReference type="Gene3D" id="3.40.50.1580">
    <property type="entry name" value="Nucleoside phosphorylase domain"/>
    <property type="match status" value="1"/>
</dbReference>
<dbReference type="AlphaFoldDB" id="A0A6L5GPX9"/>
<dbReference type="InterPro" id="IPR035994">
    <property type="entry name" value="Nucleoside_phosphorylase_sf"/>
</dbReference>
<evidence type="ECO:0000259" key="6">
    <source>
        <dbReference type="Pfam" id="PF01048"/>
    </source>
</evidence>
<evidence type="ECO:0000313" key="8">
    <source>
        <dbReference type="Proteomes" id="UP000473648"/>
    </source>
</evidence>
<dbReference type="UniPathway" id="UPA00904">
    <property type="reaction ID" value="UER00871"/>
</dbReference>
<comment type="pathway">
    <text evidence="1">Amino-acid biosynthesis; L-methionine biosynthesis via salvage pathway; S-methyl-5-thio-alpha-D-ribose 1-phosphate from S-methyl-5'-thioadenosine (hydrolase route): step 1/2.</text>
</comment>
<dbReference type="GO" id="GO:0009164">
    <property type="term" value="P:nucleoside catabolic process"/>
    <property type="evidence" value="ECO:0007669"/>
    <property type="project" value="InterPro"/>
</dbReference>
<proteinExistence type="predicted"/>
<protein>
    <recommendedName>
        <fullName evidence="2">adenosylhomocysteine nucleosidase</fullName>
        <ecNumber evidence="2">3.2.2.9</ecNumber>
    </recommendedName>
</protein>
<dbReference type="GO" id="GO:0008930">
    <property type="term" value="F:methylthioadenosine nucleosidase activity"/>
    <property type="evidence" value="ECO:0007669"/>
    <property type="project" value="InterPro"/>
</dbReference>
<dbReference type="Proteomes" id="UP000473648">
    <property type="component" value="Unassembled WGS sequence"/>
</dbReference>
<evidence type="ECO:0000256" key="5">
    <source>
        <dbReference type="ARBA" id="ARBA00023167"/>
    </source>
</evidence>
<dbReference type="Pfam" id="PF01048">
    <property type="entry name" value="PNP_UDP_1"/>
    <property type="match status" value="1"/>
</dbReference>
<evidence type="ECO:0000313" key="7">
    <source>
        <dbReference type="EMBL" id="MQM72143.1"/>
    </source>
</evidence>
<dbReference type="GO" id="GO:0019284">
    <property type="term" value="P:L-methionine salvage from S-adenosylmethionine"/>
    <property type="evidence" value="ECO:0007669"/>
    <property type="project" value="TreeGrafter"/>
</dbReference>
<evidence type="ECO:0000256" key="1">
    <source>
        <dbReference type="ARBA" id="ARBA00004945"/>
    </source>
</evidence>
<gene>
    <name evidence="7" type="ORF">FRC53_01670</name>
</gene>
<evidence type="ECO:0000256" key="3">
    <source>
        <dbReference type="ARBA" id="ARBA00022605"/>
    </source>
</evidence>
<keyword evidence="3" id="KW-0028">Amino-acid biosynthesis</keyword>
<dbReference type="EC" id="3.2.2.9" evidence="2"/>
<accession>A0A6L5GPX9</accession>
<dbReference type="NCBIfam" id="TIGR01704">
    <property type="entry name" value="MTA_SAH-Nsdase"/>
    <property type="match status" value="1"/>
</dbReference>
<dbReference type="PANTHER" id="PTHR46832:SF1">
    <property type="entry name" value="5'-METHYLTHIOADENOSINE_S-ADENOSYLHOMOCYSTEINE NUCLEOSIDASE"/>
    <property type="match status" value="1"/>
</dbReference>
<dbReference type="SUPFAM" id="SSF53167">
    <property type="entry name" value="Purine and uridine phosphorylases"/>
    <property type="match status" value="1"/>
</dbReference>
<dbReference type="NCBIfam" id="NF004079">
    <property type="entry name" value="PRK05584.1"/>
    <property type="match status" value="1"/>
</dbReference>
<name>A0A6L5GPX9_9FIRM</name>
<sequence>MIGIVAAMQEEADAFARWMQDTSSFTKAGVDFVTGKIGGNDVTLVASGLGKVNAALCTQILIDCYGADPVISFGVAGGIGEGLAFGELIVSTDAAAYGFEPDKGGLKPVDVPFMNGTVYSADPKLVADAVQAAEKLKLKYRKGRVLTDDRVLADSKLKAALRQHFKAECVEMEGAAVAQTAQANGVSWLILRGISDLADENMQGTYDNHYGKAIEAAAATAVAVCLVQDAQTGCAKNHYII</sequence>
<feature type="domain" description="Nucleoside phosphorylase" evidence="6">
    <location>
        <begin position="2"/>
        <end position="221"/>
    </location>
</feature>
<reference evidence="7" key="1">
    <citation type="journal article" date="2020" name="Appl. Environ. Microbiol.">
        <title>Medium-Chain Fatty Acid Synthesis by 'Candidatus Weimeria bifida' gen. nov., sp. nov., and 'Candidatus Pseudoramibacter fermentans' sp. nov.</title>
        <authorList>
            <person name="Scarborough M.J."/>
            <person name="Myers K.S."/>
            <person name="Donohue T.J."/>
            <person name="Noguera D.R."/>
        </authorList>
    </citation>
    <scope>NUCLEOTIDE SEQUENCE</scope>
    <source>
        <strain evidence="7">EUB1.1</strain>
    </source>
</reference>
<dbReference type="GO" id="GO:0005829">
    <property type="term" value="C:cytosol"/>
    <property type="evidence" value="ECO:0007669"/>
    <property type="project" value="TreeGrafter"/>
</dbReference>
<comment type="caution">
    <text evidence="7">The sequence shown here is derived from an EMBL/GenBank/DDBJ whole genome shotgun (WGS) entry which is preliminary data.</text>
</comment>
<dbReference type="InterPro" id="IPR010049">
    <property type="entry name" value="MTA_SAH_Nsdase"/>
</dbReference>
<dbReference type="EMBL" id="VOGB01000003">
    <property type="protein sequence ID" value="MQM72143.1"/>
    <property type="molecule type" value="Genomic_DNA"/>
</dbReference>
<dbReference type="GO" id="GO:0008782">
    <property type="term" value="F:adenosylhomocysteine nucleosidase activity"/>
    <property type="evidence" value="ECO:0007669"/>
    <property type="project" value="UniProtKB-EC"/>
</dbReference>
<keyword evidence="7" id="KW-0326">Glycosidase</keyword>
<keyword evidence="4 7" id="KW-0378">Hydrolase</keyword>
<keyword evidence="5" id="KW-0486">Methionine biosynthesis</keyword>
<evidence type="ECO:0000256" key="2">
    <source>
        <dbReference type="ARBA" id="ARBA00011974"/>
    </source>
</evidence>
<dbReference type="PANTHER" id="PTHR46832">
    <property type="entry name" value="5'-METHYLTHIOADENOSINE/S-ADENOSYLHOMOCYSTEINE NUCLEOSIDASE"/>
    <property type="match status" value="1"/>
</dbReference>